<sequence length="98" mass="10451">MSFPLFLRGFLIALGMFAIVNYAITQSLWTTFLSTVICAVLIQIGYFVAILFMVWRSGAPGERGGDPSESGAGAPVAKKGKLEAKAASLRNTRGSSLH</sequence>
<feature type="transmembrane region" description="Helical" evidence="2">
    <location>
        <begin position="30"/>
        <end position="55"/>
    </location>
</feature>
<keyword evidence="4" id="KW-1185">Reference proteome</keyword>
<reference evidence="3 4" key="1">
    <citation type="submission" date="2024-06" db="EMBL/GenBank/DDBJ databases">
        <title>Genomic Encyclopedia of Type Strains, Phase IV (KMG-IV): sequencing the most valuable type-strain genomes for metagenomic binning, comparative biology and taxonomic classification.</title>
        <authorList>
            <person name="Goeker M."/>
        </authorList>
    </citation>
    <scope>NUCLEOTIDE SEQUENCE [LARGE SCALE GENOMIC DNA]</scope>
    <source>
        <strain evidence="3 4">DSM 27865</strain>
    </source>
</reference>
<keyword evidence="2" id="KW-0472">Membrane</keyword>
<feature type="compositionally biased region" description="Polar residues" evidence="1">
    <location>
        <begin position="89"/>
        <end position="98"/>
    </location>
</feature>
<evidence type="ECO:0000256" key="1">
    <source>
        <dbReference type="SAM" id="MobiDB-lite"/>
    </source>
</evidence>
<proteinExistence type="predicted"/>
<dbReference type="Proteomes" id="UP001549076">
    <property type="component" value="Unassembled WGS sequence"/>
</dbReference>
<organism evidence="3 4">
    <name type="scientific">Aquamicrobium terrae</name>
    <dbReference type="NCBI Taxonomy" id="1324945"/>
    <lineage>
        <taxon>Bacteria</taxon>
        <taxon>Pseudomonadati</taxon>
        <taxon>Pseudomonadota</taxon>
        <taxon>Alphaproteobacteria</taxon>
        <taxon>Hyphomicrobiales</taxon>
        <taxon>Phyllobacteriaceae</taxon>
        <taxon>Aquamicrobium</taxon>
    </lineage>
</organism>
<evidence type="ECO:0000313" key="3">
    <source>
        <dbReference type="EMBL" id="MET3793699.1"/>
    </source>
</evidence>
<feature type="transmembrane region" description="Helical" evidence="2">
    <location>
        <begin position="5"/>
        <end position="24"/>
    </location>
</feature>
<protein>
    <submittedName>
        <fullName evidence="3">Exopolysaccharide production repressor protein</fullName>
    </submittedName>
</protein>
<dbReference type="Pfam" id="PF11089">
    <property type="entry name" value="SyrA"/>
    <property type="match status" value="1"/>
</dbReference>
<dbReference type="InterPro" id="IPR024239">
    <property type="entry name" value="SyrA"/>
</dbReference>
<keyword evidence="2" id="KW-0812">Transmembrane</keyword>
<comment type="caution">
    <text evidence="3">The sequence shown here is derived from an EMBL/GenBank/DDBJ whole genome shotgun (WGS) entry which is preliminary data.</text>
</comment>
<dbReference type="EMBL" id="JBEPML010000016">
    <property type="protein sequence ID" value="MET3793699.1"/>
    <property type="molecule type" value="Genomic_DNA"/>
</dbReference>
<evidence type="ECO:0000256" key="2">
    <source>
        <dbReference type="SAM" id="Phobius"/>
    </source>
</evidence>
<gene>
    <name evidence="3" type="ORF">ABID37_003937</name>
</gene>
<feature type="region of interest" description="Disordered" evidence="1">
    <location>
        <begin position="60"/>
        <end position="98"/>
    </location>
</feature>
<accession>A0ABV2N3S9</accession>
<name>A0ABV2N3S9_9HYPH</name>
<keyword evidence="2" id="KW-1133">Transmembrane helix</keyword>
<evidence type="ECO:0000313" key="4">
    <source>
        <dbReference type="Proteomes" id="UP001549076"/>
    </source>
</evidence>
<dbReference type="RefSeq" id="WP_354197798.1">
    <property type="nucleotide sequence ID" value="NZ_JBEPML010000016.1"/>
</dbReference>